<keyword evidence="2 6" id="KW-0031">Aminopeptidase</keyword>
<evidence type="ECO:0000256" key="3">
    <source>
        <dbReference type="ARBA" id="ARBA00022670"/>
    </source>
</evidence>
<feature type="domain" description="Cytosol aminopeptidase" evidence="5">
    <location>
        <begin position="356"/>
        <end position="363"/>
    </location>
</feature>
<keyword evidence="4" id="KW-0378">Hydrolase</keyword>
<evidence type="ECO:0000259" key="5">
    <source>
        <dbReference type="PROSITE" id="PS00631"/>
    </source>
</evidence>
<dbReference type="STRING" id="1965070.A0A443QYA0"/>
<dbReference type="GO" id="GO:0070006">
    <property type="term" value="F:metalloaminopeptidase activity"/>
    <property type="evidence" value="ECO:0007669"/>
    <property type="project" value="InterPro"/>
</dbReference>
<organism evidence="6 7">
    <name type="scientific">Dinothrombium tinctorium</name>
    <dbReference type="NCBI Taxonomy" id="1965070"/>
    <lineage>
        <taxon>Eukaryota</taxon>
        <taxon>Metazoa</taxon>
        <taxon>Ecdysozoa</taxon>
        <taxon>Arthropoda</taxon>
        <taxon>Chelicerata</taxon>
        <taxon>Arachnida</taxon>
        <taxon>Acari</taxon>
        <taxon>Acariformes</taxon>
        <taxon>Trombidiformes</taxon>
        <taxon>Prostigmata</taxon>
        <taxon>Anystina</taxon>
        <taxon>Parasitengona</taxon>
        <taxon>Trombidioidea</taxon>
        <taxon>Trombidiidae</taxon>
        <taxon>Dinothrombium</taxon>
    </lineage>
</organism>
<dbReference type="SUPFAM" id="SSF53187">
    <property type="entry name" value="Zn-dependent exopeptidases"/>
    <property type="match status" value="1"/>
</dbReference>
<dbReference type="PROSITE" id="PS00631">
    <property type="entry name" value="CYTOSOL_AP"/>
    <property type="match status" value="1"/>
</dbReference>
<comment type="caution">
    <text evidence="6">The sequence shown here is derived from an EMBL/GenBank/DDBJ whole genome shotgun (WGS) entry which is preliminary data.</text>
</comment>
<dbReference type="AlphaFoldDB" id="A0A443QYA0"/>
<dbReference type="Proteomes" id="UP000285301">
    <property type="component" value="Unassembled WGS sequence"/>
</dbReference>
<evidence type="ECO:0000256" key="4">
    <source>
        <dbReference type="ARBA" id="ARBA00022801"/>
    </source>
</evidence>
<dbReference type="EMBL" id="NCKU01003201">
    <property type="protein sequence ID" value="RWS07973.1"/>
    <property type="molecule type" value="Genomic_DNA"/>
</dbReference>
<dbReference type="Gene3D" id="3.40.630.10">
    <property type="entry name" value="Zn peptidases"/>
    <property type="match status" value="1"/>
</dbReference>
<keyword evidence="3" id="KW-0645">Protease</keyword>
<comment type="similarity">
    <text evidence="1">Belongs to the peptidase M17 family.</text>
</comment>
<sequence>MERYTIPLKAFAKGSYSEYDCLLLITIAANDSFKTGCCSHFLKYVEEHIEFDKRAESEECLIVLPENGNQIRRLVHSPGGRIDRDFDDVRRFRDAAYRGVKRALAAGAVNILVAIPCLDKQFDTADYSLANLVTVLASFEAIYVPLEIREAFVEKAAKVNSISFCNYGKSEESSAAIMQNLALAIEAGRAVARDIGGSDPERMSPPKVAEYVRSIFSDSSVKVQVFDDASFIKQEFPCLAAVNRGSSQQHKARVILLTYEPSDGPIEKTLCLVGKGVCYDTGGHDIKAGGIMAGMHRDKCGAAAVAGFLQTVNLLKPKGIRVVGAMAMVRNSIGPDAYVADELITARSGVRLRIGNTDAEGRMAMVDVLCFLKEEAIKKKYENPHFFTIATLTGHACIAVGDNYSIIMDNGPARKKNISQLIQQAGDRVADPFEISSIKREDFEFNKGKSEYEDILQSNNLPSSRTPRGHQIPAAFLITVSGLDKYGLDSSNPLPYSHIDIAGSSGPFPGIPSGAPIPALTVSFLNIE</sequence>
<dbReference type="GO" id="GO:0005737">
    <property type="term" value="C:cytoplasm"/>
    <property type="evidence" value="ECO:0007669"/>
    <property type="project" value="InterPro"/>
</dbReference>
<dbReference type="PANTHER" id="PTHR11963">
    <property type="entry name" value="LEUCINE AMINOPEPTIDASE-RELATED"/>
    <property type="match status" value="1"/>
</dbReference>
<evidence type="ECO:0000313" key="6">
    <source>
        <dbReference type="EMBL" id="RWS07973.1"/>
    </source>
</evidence>
<dbReference type="InterPro" id="IPR011356">
    <property type="entry name" value="Leucine_aapep/pepB"/>
</dbReference>
<evidence type="ECO:0000256" key="2">
    <source>
        <dbReference type="ARBA" id="ARBA00022438"/>
    </source>
</evidence>
<dbReference type="GO" id="GO:0030145">
    <property type="term" value="F:manganese ion binding"/>
    <property type="evidence" value="ECO:0007669"/>
    <property type="project" value="InterPro"/>
</dbReference>
<evidence type="ECO:0000313" key="7">
    <source>
        <dbReference type="Proteomes" id="UP000285301"/>
    </source>
</evidence>
<reference evidence="6 7" key="1">
    <citation type="journal article" date="2018" name="Gigascience">
        <title>Genomes of trombidid mites reveal novel predicted allergens and laterally-transferred genes associated with secondary metabolism.</title>
        <authorList>
            <person name="Dong X."/>
            <person name="Chaisiri K."/>
            <person name="Xia D."/>
            <person name="Armstrong S.D."/>
            <person name="Fang Y."/>
            <person name="Donnelly M.J."/>
            <person name="Kadowaki T."/>
            <person name="McGarry J.W."/>
            <person name="Darby A.C."/>
            <person name="Makepeace B.L."/>
        </authorList>
    </citation>
    <scope>NUCLEOTIDE SEQUENCE [LARGE SCALE GENOMIC DNA]</scope>
    <source>
        <strain evidence="6">UoL-WK</strain>
    </source>
</reference>
<dbReference type="InterPro" id="IPR000819">
    <property type="entry name" value="Peptidase_M17_C"/>
</dbReference>
<dbReference type="GO" id="GO:0006508">
    <property type="term" value="P:proteolysis"/>
    <property type="evidence" value="ECO:0007669"/>
    <property type="project" value="UniProtKB-KW"/>
</dbReference>
<dbReference type="Pfam" id="PF00883">
    <property type="entry name" value="Peptidase_M17"/>
    <property type="match status" value="1"/>
</dbReference>
<gene>
    <name evidence="6" type="ORF">B4U79_03626</name>
</gene>
<protein>
    <submittedName>
        <fullName evidence="6">Aminopeptidase-like protein 6</fullName>
    </submittedName>
</protein>
<dbReference type="OrthoDB" id="10041421at2759"/>
<accession>A0A443QYA0</accession>
<name>A0A443QYA0_9ACAR</name>
<dbReference type="CDD" id="cd00433">
    <property type="entry name" value="Peptidase_M17"/>
    <property type="match status" value="1"/>
</dbReference>
<proteinExistence type="inferred from homology"/>
<dbReference type="PRINTS" id="PR00481">
    <property type="entry name" value="LAMNOPPTDASE"/>
</dbReference>
<keyword evidence="7" id="KW-1185">Reference proteome</keyword>
<dbReference type="PANTHER" id="PTHR11963:SF48">
    <property type="entry name" value="DIPEPTIDASE B, ISOFORM A"/>
    <property type="match status" value="1"/>
</dbReference>
<evidence type="ECO:0000256" key="1">
    <source>
        <dbReference type="ARBA" id="ARBA00009528"/>
    </source>
</evidence>